<evidence type="ECO:0000256" key="6">
    <source>
        <dbReference type="SAM" id="MobiDB-lite"/>
    </source>
</evidence>
<keyword evidence="1" id="KW-0808">Transferase</keyword>
<dbReference type="PROSITE" id="PS00107">
    <property type="entry name" value="PROTEIN_KINASE_ATP"/>
    <property type="match status" value="1"/>
</dbReference>
<evidence type="ECO:0000256" key="5">
    <source>
        <dbReference type="PROSITE-ProRule" id="PRU10141"/>
    </source>
</evidence>
<feature type="region of interest" description="Disordered" evidence="6">
    <location>
        <begin position="283"/>
        <end position="304"/>
    </location>
</feature>
<sequence length="512" mass="56011">MSARDNDDTLHATQVLPRSAADTATGGATEVVTEAATQAAAGDSLQPEAAPSDSELRAGDLISERYELVKLLGEGGMGRVFLATDQLYAREFEDRQSQVAIKFLGARFAAHSVARMALQRETRKSQQLSHPNVVRVLHFDQHQGLPYMIMEFMRGQPLDEFLERECQNGLSLKLALPLIEGMANGLDYIHGQGLIHSDFKPNNVFVGDDGSAKILDLGIARAREDALEGQEQTRFNASDLGAMTPSYASCEMFEGLSPDPRDDVYALACVTYELLKGHHPFNRQPAIRARSEGRKPEPPPGLDKHRWRALRRGLAFARKDRTPSARELLAGLRGESRRRERVALALGSTAIVAGAVAWMAGSYLSGPSPDSVFLDGLTPSPPPTVTPQEARQLEGWLDQGRTYLDIARQEYAGGDLVTALHIMDGGADNAYRAFSSVLKKQRSEPARQGVLDMLATYASWAEDSAASGRLDSALLITCHGLKIHPKSPELQRLEANYSEDLPPERVAQLMEC</sequence>
<evidence type="ECO:0000313" key="9">
    <source>
        <dbReference type="EMBL" id="TXS96716.1"/>
    </source>
</evidence>
<dbReference type="PROSITE" id="PS00108">
    <property type="entry name" value="PROTEIN_KINASE_ST"/>
    <property type="match status" value="1"/>
</dbReference>
<protein>
    <submittedName>
        <fullName evidence="9">Serine/threonine protein kinase</fullName>
    </submittedName>
</protein>
<comment type="caution">
    <text evidence="9">The sequence shown here is derived from an EMBL/GenBank/DDBJ whole genome shotgun (WGS) entry which is preliminary data.</text>
</comment>
<dbReference type="Gene3D" id="1.10.510.10">
    <property type="entry name" value="Transferase(Phosphotransferase) domain 1"/>
    <property type="match status" value="1"/>
</dbReference>
<keyword evidence="7" id="KW-0812">Transmembrane</keyword>
<keyword evidence="7" id="KW-0472">Membrane</keyword>
<feature type="region of interest" description="Disordered" evidence="6">
    <location>
        <begin position="1"/>
        <end position="55"/>
    </location>
</feature>
<dbReference type="GO" id="GO:0004674">
    <property type="term" value="F:protein serine/threonine kinase activity"/>
    <property type="evidence" value="ECO:0007669"/>
    <property type="project" value="UniProtKB-KW"/>
</dbReference>
<keyword evidence="2 5" id="KW-0547">Nucleotide-binding</keyword>
<proteinExistence type="predicted"/>
<feature type="domain" description="Protein kinase" evidence="8">
    <location>
        <begin position="66"/>
        <end position="351"/>
    </location>
</feature>
<gene>
    <name evidence="9" type="ORF">FV139_04425</name>
</gene>
<keyword evidence="3 9" id="KW-0418">Kinase</keyword>
<organism evidence="9 10">
    <name type="scientific">Parahaliea maris</name>
    <dbReference type="NCBI Taxonomy" id="2716870"/>
    <lineage>
        <taxon>Bacteria</taxon>
        <taxon>Pseudomonadati</taxon>
        <taxon>Pseudomonadota</taxon>
        <taxon>Gammaproteobacteria</taxon>
        <taxon>Cellvibrionales</taxon>
        <taxon>Halieaceae</taxon>
        <taxon>Parahaliea</taxon>
    </lineage>
</organism>
<feature type="transmembrane region" description="Helical" evidence="7">
    <location>
        <begin position="342"/>
        <end position="364"/>
    </location>
</feature>
<dbReference type="PROSITE" id="PS50011">
    <property type="entry name" value="PROTEIN_KINASE_DOM"/>
    <property type="match status" value="1"/>
</dbReference>
<dbReference type="EMBL" id="VRZA01000001">
    <property type="protein sequence ID" value="TXS96716.1"/>
    <property type="molecule type" value="Genomic_DNA"/>
</dbReference>
<dbReference type="InterPro" id="IPR017441">
    <property type="entry name" value="Protein_kinase_ATP_BS"/>
</dbReference>
<dbReference type="RefSeq" id="WP_148066981.1">
    <property type="nucleotide sequence ID" value="NZ_VRZA01000001.1"/>
</dbReference>
<evidence type="ECO:0000256" key="7">
    <source>
        <dbReference type="SAM" id="Phobius"/>
    </source>
</evidence>
<evidence type="ECO:0000259" key="8">
    <source>
        <dbReference type="PROSITE" id="PS50011"/>
    </source>
</evidence>
<dbReference type="PANTHER" id="PTHR43289:SF6">
    <property type="entry name" value="SERINE_THREONINE-PROTEIN KINASE NEKL-3"/>
    <property type="match status" value="1"/>
</dbReference>
<keyword evidence="10" id="KW-1185">Reference proteome</keyword>
<dbReference type="Pfam" id="PF00069">
    <property type="entry name" value="Pkinase"/>
    <property type="match status" value="1"/>
</dbReference>
<dbReference type="SUPFAM" id="SSF56112">
    <property type="entry name" value="Protein kinase-like (PK-like)"/>
    <property type="match status" value="1"/>
</dbReference>
<dbReference type="GO" id="GO:0005524">
    <property type="term" value="F:ATP binding"/>
    <property type="evidence" value="ECO:0007669"/>
    <property type="project" value="UniProtKB-UniRule"/>
</dbReference>
<dbReference type="CDD" id="cd14014">
    <property type="entry name" value="STKc_PknB_like"/>
    <property type="match status" value="1"/>
</dbReference>
<feature type="compositionally biased region" description="Low complexity" evidence="6">
    <location>
        <begin position="20"/>
        <end position="43"/>
    </location>
</feature>
<dbReference type="AlphaFoldDB" id="A0A5C9A7R7"/>
<evidence type="ECO:0000313" key="10">
    <source>
        <dbReference type="Proteomes" id="UP000321039"/>
    </source>
</evidence>
<accession>A0A5C9A7R7</accession>
<keyword evidence="4 5" id="KW-0067">ATP-binding</keyword>
<evidence type="ECO:0000256" key="3">
    <source>
        <dbReference type="ARBA" id="ARBA00022777"/>
    </source>
</evidence>
<keyword evidence="9" id="KW-0723">Serine/threonine-protein kinase</keyword>
<dbReference type="InterPro" id="IPR011009">
    <property type="entry name" value="Kinase-like_dom_sf"/>
</dbReference>
<dbReference type="PANTHER" id="PTHR43289">
    <property type="entry name" value="MITOGEN-ACTIVATED PROTEIN KINASE KINASE KINASE 20-RELATED"/>
    <property type="match status" value="1"/>
</dbReference>
<feature type="compositionally biased region" description="Basic and acidic residues" evidence="6">
    <location>
        <begin position="1"/>
        <end position="10"/>
    </location>
</feature>
<evidence type="ECO:0000256" key="4">
    <source>
        <dbReference type="ARBA" id="ARBA00022840"/>
    </source>
</evidence>
<evidence type="ECO:0000256" key="2">
    <source>
        <dbReference type="ARBA" id="ARBA00022741"/>
    </source>
</evidence>
<reference evidence="9 10" key="1">
    <citation type="submission" date="2019-08" db="EMBL/GenBank/DDBJ databases">
        <title>Parahaliea maris sp. nov., isolated from the surface seawater.</title>
        <authorList>
            <person name="Liu Y."/>
        </authorList>
    </citation>
    <scope>NUCLEOTIDE SEQUENCE [LARGE SCALE GENOMIC DNA]</scope>
    <source>
        <strain evidence="9 10">HSLHS9</strain>
    </source>
</reference>
<dbReference type="InterPro" id="IPR008271">
    <property type="entry name" value="Ser/Thr_kinase_AS"/>
</dbReference>
<feature type="binding site" evidence="5">
    <location>
        <position position="102"/>
    </location>
    <ligand>
        <name>ATP</name>
        <dbReference type="ChEBI" id="CHEBI:30616"/>
    </ligand>
</feature>
<evidence type="ECO:0000256" key="1">
    <source>
        <dbReference type="ARBA" id="ARBA00022679"/>
    </source>
</evidence>
<dbReference type="Gene3D" id="3.30.200.20">
    <property type="entry name" value="Phosphorylase Kinase, domain 1"/>
    <property type="match status" value="1"/>
</dbReference>
<dbReference type="InterPro" id="IPR000719">
    <property type="entry name" value="Prot_kinase_dom"/>
</dbReference>
<keyword evidence="7" id="KW-1133">Transmembrane helix</keyword>
<name>A0A5C9A7R7_9GAMM</name>
<dbReference type="Proteomes" id="UP000321039">
    <property type="component" value="Unassembled WGS sequence"/>
</dbReference>